<evidence type="ECO:0000313" key="3">
    <source>
        <dbReference type="Proteomes" id="UP000323521"/>
    </source>
</evidence>
<name>A0A3G1KVF4_FORW1</name>
<protein>
    <recommendedName>
        <fullName evidence="4">Hsp20/alpha crystallin family protein</fullName>
    </recommendedName>
</protein>
<feature type="region of interest" description="Disordered" evidence="1">
    <location>
        <begin position="157"/>
        <end position="180"/>
    </location>
</feature>
<dbReference type="OrthoDB" id="1806963at2"/>
<dbReference type="SUPFAM" id="SSF49764">
    <property type="entry name" value="HSP20-like chaperones"/>
    <property type="match status" value="1"/>
</dbReference>
<organism evidence="2 3">
    <name type="scientific">Formimonas warabiya</name>
    <dbReference type="NCBI Taxonomy" id="1761012"/>
    <lineage>
        <taxon>Bacteria</taxon>
        <taxon>Bacillati</taxon>
        <taxon>Bacillota</taxon>
        <taxon>Clostridia</taxon>
        <taxon>Eubacteriales</taxon>
        <taxon>Peptococcaceae</taxon>
        <taxon>Candidatus Formimonas</taxon>
    </lineage>
</organism>
<dbReference type="AlphaFoldDB" id="A0A3G1KVF4"/>
<keyword evidence="3" id="KW-1185">Reference proteome</keyword>
<evidence type="ECO:0008006" key="4">
    <source>
        <dbReference type="Google" id="ProtNLM"/>
    </source>
</evidence>
<dbReference type="EMBL" id="CP017634">
    <property type="protein sequence ID" value="ATW26434.1"/>
    <property type="molecule type" value="Genomic_DNA"/>
</dbReference>
<evidence type="ECO:0000313" key="2">
    <source>
        <dbReference type="EMBL" id="ATW26434.1"/>
    </source>
</evidence>
<evidence type="ECO:0000256" key="1">
    <source>
        <dbReference type="SAM" id="MobiDB-lite"/>
    </source>
</evidence>
<proteinExistence type="predicted"/>
<accession>A0A3G1KVF4</accession>
<dbReference type="Proteomes" id="UP000323521">
    <property type="component" value="Chromosome"/>
</dbReference>
<sequence length="261" mass="29319">MDQDLTREEKDWLRRFLNSLDYRSRAMFWHLWQKGHAELEELRIAANLATDMEALMHVKDVLNPKACEFFGQPVLVFHRSKVNPQTGEKVLFNWWLELDPFSPGEQQAPIVDLFENGNTIMVVAEVPEIRIDSAELNYKNGILTVRLQLAELERPHEKRLDAGSVPGPGGKEKGPGTGCGAGQREDIPADIFDDGESLLVILDLPAVEESSIQVSLSGCGLRIVACSQGRDLEGQIHLPCPVIKIRQQTYRNGVLNIELEK</sequence>
<gene>
    <name evidence="2" type="ORF">DCMF_18260</name>
</gene>
<reference evidence="2 3" key="1">
    <citation type="submission" date="2016-10" db="EMBL/GenBank/DDBJ databases">
        <title>Complete Genome Sequence of Peptococcaceae strain DCMF.</title>
        <authorList>
            <person name="Edwards R.J."/>
            <person name="Holland S.I."/>
            <person name="Deshpande N.P."/>
            <person name="Wong Y.K."/>
            <person name="Ertan H."/>
            <person name="Manefield M."/>
            <person name="Russell T.L."/>
            <person name="Lee M.J."/>
        </authorList>
    </citation>
    <scope>NUCLEOTIDE SEQUENCE [LARGE SCALE GENOMIC DNA]</scope>
    <source>
        <strain evidence="2 3">DCMF</strain>
    </source>
</reference>
<dbReference type="CDD" id="cd06464">
    <property type="entry name" value="ACD_sHsps-like"/>
    <property type="match status" value="1"/>
</dbReference>
<dbReference type="InterPro" id="IPR008978">
    <property type="entry name" value="HSP20-like_chaperone"/>
</dbReference>
<dbReference type="Gene3D" id="2.60.40.790">
    <property type="match status" value="1"/>
</dbReference>
<dbReference type="RefSeq" id="WP_148135747.1">
    <property type="nucleotide sequence ID" value="NZ_CP017634.1"/>
</dbReference>
<dbReference type="KEGG" id="fwa:DCMF_18260"/>